<dbReference type="Proteomes" id="UP000800981">
    <property type="component" value="Unassembled WGS sequence"/>
</dbReference>
<evidence type="ECO:0000259" key="1">
    <source>
        <dbReference type="Pfam" id="PF06094"/>
    </source>
</evidence>
<dbReference type="EMBL" id="JAANNP010000223">
    <property type="protein sequence ID" value="NHC16583.1"/>
    <property type="molecule type" value="Genomic_DNA"/>
</dbReference>
<dbReference type="Gene3D" id="3.10.490.10">
    <property type="entry name" value="Gamma-glutamyl cyclotransferase-like"/>
    <property type="match status" value="1"/>
</dbReference>
<evidence type="ECO:0000313" key="3">
    <source>
        <dbReference type="Proteomes" id="UP000800981"/>
    </source>
</evidence>
<reference evidence="2 3" key="1">
    <citation type="submission" date="2020-03" db="EMBL/GenBank/DDBJ databases">
        <title>Two novel Motilibacter sp.</title>
        <authorList>
            <person name="Liu S."/>
        </authorList>
    </citation>
    <scope>NUCLEOTIDE SEQUENCE [LARGE SCALE GENOMIC DNA]</scope>
    <source>
        <strain evidence="2 3">E257</strain>
    </source>
</reference>
<keyword evidence="3" id="KW-1185">Reference proteome</keyword>
<sequence>MRRMERLFSYGTLQDPAVQTATFGRPLASSPDALPGYTTRMLRITNPEVVRTSGIGEHPVLLHTGDPADEVRGVVLELTAAELAAADTYESAD</sequence>
<evidence type="ECO:0000313" key="2">
    <source>
        <dbReference type="EMBL" id="NHC16583.1"/>
    </source>
</evidence>
<name>A0ABX0H153_9ACTN</name>
<comment type="caution">
    <text evidence="2">The sequence shown here is derived from an EMBL/GenBank/DDBJ whole genome shotgun (WGS) entry which is preliminary data.</text>
</comment>
<dbReference type="InterPro" id="IPR036568">
    <property type="entry name" value="GGCT-like_sf"/>
</dbReference>
<feature type="domain" description="Gamma-glutamylcyclotransferase AIG2-like" evidence="1">
    <location>
        <begin position="7"/>
        <end position="90"/>
    </location>
</feature>
<dbReference type="InterPro" id="IPR009288">
    <property type="entry name" value="AIG2-like_dom"/>
</dbReference>
<dbReference type="Pfam" id="PF06094">
    <property type="entry name" value="GGACT"/>
    <property type="match status" value="1"/>
</dbReference>
<gene>
    <name evidence="2" type="ORF">G9H71_22630</name>
</gene>
<accession>A0ABX0H153</accession>
<proteinExistence type="predicted"/>
<feature type="non-terminal residue" evidence="2">
    <location>
        <position position="93"/>
    </location>
</feature>
<organism evidence="2 3">
    <name type="scientific">Motilibacter deserti</name>
    <dbReference type="NCBI Taxonomy" id="2714956"/>
    <lineage>
        <taxon>Bacteria</taxon>
        <taxon>Bacillati</taxon>
        <taxon>Actinomycetota</taxon>
        <taxon>Actinomycetes</taxon>
        <taxon>Motilibacterales</taxon>
        <taxon>Motilibacteraceae</taxon>
        <taxon>Motilibacter</taxon>
    </lineage>
</organism>
<dbReference type="SUPFAM" id="SSF110857">
    <property type="entry name" value="Gamma-glutamyl cyclotransferase-like"/>
    <property type="match status" value="1"/>
</dbReference>
<protein>
    <submittedName>
        <fullName evidence="2">Gamma-glutamylcyclotransferase</fullName>
    </submittedName>
</protein>